<dbReference type="EMBL" id="AP019697">
    <property type="protein sequence ID" value="BBK24918.1"/>
    <property type="molecule type" value="Genomic_DNA"/>
</dbReference>
<evidence type="ECO:0000256" key="2">
    <source>
        <dbReference type="SAM" id="Phobius"/>
    </source>
</evidence>
<name>A0A8D4UU49_9FIRM</name>
<dbReference type="GeneID" id="92716074"/>
<dbReference type="RefSeq" id="WP_143332446.1">
    <property type="nucleotide sequence ID" value="NZ_AP019697.1"/>
</dbReference>
<dbReference type="AlphaFoldDB" id="A0A8D4UU49"/>
<feature type="region of interest" description="Disordered" evidence="1">
    <location>
        <begin position="37"/>
        <end position="91"/>
    </location>
</feature>
<feature type="transmembrane region" description="Helical" evidence="2">
    <location>
        <begin position="9"/>
        <end position="29"/>
    </location>
</feature>
<dbReference type="Proteomes" id="UP000320585">
    <property type="component" value="Chromosome"/>
</dbReference>
<sequence length="143" mass="15342">MYNEDKKIYAAFAAIALIIAFFGVGYLLGIRNASAGNENSVSGAVERAADSVDRTAERLDDASDSIRDAEKTADDISRTGAEIGNTVDEIKQSDSQFETGLDDVTKIVDRCQERNNRIAEILSSAESTSGGSRKAESITEKAK</sequence>
<dbReference type="KEGG" id="dho:Dia5BBH33_08530"/>
<dbReference type="SUPFAM" id="SSF58104">
    <property type="entry name" value="Methyl-accepting chemotaxis protein (MCP) signaling domain"/>
    <property type="match status" value="1"/>
</dbReference>
<keyword evidence="2" id="KW-1133">Transmembrane helix</keyword>
<evidence type="ECO:0000313" key="4">
    <source>
        <dbReference type="Proteomes" id="UP000320585"/>
    </source>
</evidence>
<accession>A0A8D4UU49</accession>
<evidence type="ECO:0000256" key="1">
    <source>
        <dbReference type="SAM" id="MobiDB-lite"/>
    </source>
</evidence>
<feature type="region of interest" description="Disordered" evidence="1">
    <location>
        <begin position="122"/>
        <end position="143"/>
    </location>
</feature>
<gene>
    <name evidence="3" type="ORF">Dia5BBH33_08530</name>
</gene>
<proteinExistence type="predicted"/>
<evidence type="ECO:0000313" key="3">
    <source>
        <dbReference type="EMBL" id="BBK24918.1"/>
    </source>
</evidence>
<organism evidence="3 4">
    <name type="scientific">Dialister hominis</name>
    <dbReference type="NCBI Taxonomy" id="2582419"/>
    <lineage>
        <taxon>Bacteria</taxon>
        <taxon>Bacillati</taxon>
        <taxon>Bacillota</taxon>
        <taxon>Negativicutes</taxon>
        <taxon>Veillonellales</taxon>
        <taxon>Veillonellaceae</taxon>
        <taxon>Dialister</taxon>
    </lineage>
</organism>
<protein>
    <submittedName>
        <fullName evidence="3">Uncharacterized protein</fullName>
    </submittedName>
</protein>
<keyword evidence="4" id="KW-1185">Reference proteome</keyword>
<reference evidence="4" key="1">
    <citation type="submission" date="2019-05" db="EMBL/GenBank/DDBJ databases">
        <title>Complete genome sequencing of Dialister sp. strain 5BBH33.</title>
        <authorList>
            <person name="Sakamoto M."/>
            <person name="Murakami T."/>
            <person name="Mori H."/>
        </authorList>
    </citation>
    <scope>NUCLEOTIDE SEQUENCE [LARGE SCALE GENOMIC DNA]</scope>
    <source>
        <strain evidence="4">5BBH33</strain>
    </source>
</reference>
<feature type="compositionally biased region" description="Basic and acidic residues" evidence="1">
    <location>
        <begin position="133"/>
        <end position="143"/>
    </location>
</feature>
<keyword evidence="2" id="KW-0472">Membrane</keyword>
<keyword evidence="2" id="KW-0812">Transmembrane</keyword>
<feature type="compositionally biased region" description="Basic and acidic residues" evidence="1">
    <location>
        <begin position="47"/>
        <end position="77"/>
    </location>
</feature>